<evidence type="ECO:0000259" key="2">
    <source>
        <dbReference type="Pfam" id="PF07596"/>
    </source>
</evidence>
<feature type="transmembrane region" description="Helical" evidence="1">
    <location>
        <begin position="12"/>
        <end position="32"/>
    </location>
</feature>
<reference evidence="3 4" key="1">
    <citation type="submission" date="2019-05" db="EMBL/GenBank/DDBJ databases">
        <authorList>
            <consortium name="Science for Life Laboratories"/>
        </authorList>
    </citation>
    <scope>NUCLEOTIDE SEQUENCE [LARGE SCALE GENOMIC DNA]</scope>
    <source>
        <strain evidence="3">Soil9</strain>
    </source>
</reference>
<dbReference type="InterPro" id="IPR045584">
    <property type="entry name" value="Pilin-like"/>
</dbReference>
<evidence type="ECO:0000256" key="1">
    <source>
        <dbReference type="SAM" id="Phobius"/>
    </source>
</evidence>
<dbReference type="NCBIfam" id="TIGR04294">
    <property type="entry name" value="pre_pil_HX9DG"/>
    <property type="match status" value="1"/>
</dbReference>
<dbReference type="Pfam" id="PF07596">
    <property type="entry name" value="SBP_bac_10"/>
    <property type="match status" value="1"/>
</dbReference>
<dbReference type="InterPro" id="IPR012902">
    <property type="entry name" value="N_methyl_site"/>
</dbReference>
<keyword evidence="1" id="KW-0472">Membrane</keyword>
<dbReference type="InterPro" id="IPR027558">
    <property type="entry name" value="Pre_pil_HX9DG_C"/>
</dbReference>
<dbReference type="NCBIfam" id="TIGR02532">
    <property type="entry name" value="IV_pilin_GFxxxE"/>
    <property type="match status" value="1"/>
</dbReference>
<evidence type="ECO:0000313" key="3">
    <source>
        <dbReference type="EMBL" id="VTR96214.1"/>
    </source>
</evidence>
<dbReference type="InterPro" id="IPR011453">
    <property type="entry name" value="DUF1559"/>
</dbReference>
<protein>
    <recommendedName>
        <fullName evidence="2">DUF1559 domain-containing protein</fullName>
    </recommendedName>
</protein>
<accession>A0A6P2D7V6</accession>
<dbReference type="Gene3D" id="3.30.700.10">
    <property type="entry name" value="Glycoprotein, Type 4 Pilin"/>
    <property type="match status" value="1"/>
</dbReference>
<keyword evidence="1" id="KW-1133">Transmembrane helix</keyword>
<dbReference type="PANTHER" id="PTHR30093">
    <property type="entry name" value="GENERAL SECRETION PATHWAY PROTEIN G"/>
    <property type="match status" value="1"/>
</dbReference>
<keyword evidence="1" id="KW-0812">Transmembrane</keyword>
<dbReference type="Proteomes" id="UP000464178">
    <property type="component" value="Chromosome"/>
</dbReference>
<dbReference type="RefSeq" id="WP_162670530.1">
    <property type="nucleotide sequence ID" value="NZ_LR593886.1"/>
</dbReference>
<dbReference type="PANTHER" id="PTHR30093:SF2">
    <property type="entry name" value="TYPE II SECRETION SYSTEM PROTEIN H"/>
    <property type="match status" value="1"/>
</dbReference>
<dbReference type="AlphaFoldDB" id="A0A6P2D7V6"/>
<sequence>MRRHVRTAFTLIELLVVIAIIAILIGLLLPAVQKVREAAARMKCANNLKQMGLALHSYHDANNTLPYAWIDWDGWWAPALKATHANVVLLPYLEQSNVERLYDRGARWDQANNPALATAMPKVYQCPSTPGAGQTGPNGFLTSDYSYIRSASDWSAHQGSKHAMFEMNSSKRFGDITDGLSNTIMVYESAGRTESWVYGKKTAAPSWWDGNYRAWTGHLNSQWFYPAHFTLDPSGGEPAVEWFVGSAIINTHNWGAPYSFHTGGVQITLGDGSVRFLRENANIDAINGLTSIDGGEVIGDY</sequence>
<proteinExistence type="predicted"/>
<gene>
    <name evidence="3" type="ORF">SOIL9_15000</name>
</gene>
<keyword evidence="4" id="KW-1185">Reference proteome</keyword>
<evidence type="ECO:0000313" key="4">
    <source>
        <dbReference type="Proteomes" id="UP000464178"/>
    </source>
</evidence>
<name>A0A6P2D7V6_9BACT</name>
<dbReference type="EMBL" id="LR593886">
    <property type="protein sequence ID" value="VTR96214.1"/>
    <property type="molecule type" value="Genomic_DNA"/>
</dbReference>
<dbReference type="SUPFAM" id="SSF54523">
    <property type="entry name" value="Pili subunits"/>
    <property type="match status" value="1"/>
</dbReference>
<dbReference type="Pfam" id="PF07963">
    <property type="entry name" value="N_methyl"/>
    <property type="match status" value="1"/>
</dbReference>
<feature type="domain" description="DUF1559" evidence="2">
    <location>
        <begin position="33"/>
        <end position="281"/>
    </location>
</feature>
<dbReference type="KEGG" id="gms:SOIL9_15000"/>
<organism evidence="3 4">
    <name type="scientific">Gemmata massiliana</name>
    <dbReference type="NCBI Taxonomy" id="1210884"/>
    <lineage>
        <taxon>Bacteria</taxon>
        <taxon>Pseudomonadati</taxon>
        <taxon>Planctomycetota</taxon>
        <taxon>Planctomycetia</taxon>
        <taxon>Gemmatales</taxon>
        <taxon>Gemmataceae</taxon>
        <taxon>Gemmata</taxon>
    </lineage>
</organism>